<gene>
    <name evidence="1" type="ORF">ACAOBT_LOCUS5701</name>
</gene>
<proteinExistence type="predicted"/>
<accession>A0A9P0P0S8</accession>
<evidence type="ECO:0008006" key="3">
    <source>
        <dbReference type="Google" id="ProtNLM"/>
    </source>
</evidence>
<dbReference type="EMBL" id="CAKOFQ010006713">
    <property type="protein sequence ID" value="CAH1964267.1"/>
    <property type="molecule type" value="Genomic_DNA"/>
</dbReference>
<sequence length="85" mass="10122">MKEQCGKLPKWHCPYCGHRTYRKYNLKLHVAQPSYQRLLASAALSHVTTVGVQIFHHFLDSQPNSIFARFFVLFLHRHWIDFQKP</sequence>
<evidence type="ECO:0000313" key="2">
    <source>
        <dbReference type="Proteomes" id="UP001152888"/>
    </source>
</evidence>
<name>A0A9P0P0S8_ACAOB</name>
<organism evidence="1 2">
    <name type="scientific">Acanthoscelides obtectus</name>
    <name type="common">Bean weevil</name>
    <name type="synonym">Bruchus obtectus</name>
    <dbReference type="NCBI Taxonomy" id="200917"/>
    <lineage>
        <taxon>Eukaryota</taxon>
        <taxon>Metazoa</taxon>
        <taxon>Ecdysozoa</taxon>
        <taxon>Arthropoda</taxon>
        <taxon>Hexapoda</taxon>
        <taxon>Insecta</taxon>
        <taxon>Pterygota</taxon>
        <taxon>Neoptera</taxon>
        <taxon>Endopterygota</taxon>
        <taxon>Coleoptera</taxon>
        <taxon>Polyphaga</taxon>
        <taxon>Cucujiformia</taxon>
        <taxon>Chrysomeloidea</taxon>
        <taxon>Chrysomelidae</taxon>
        <taxon>Bruchinae</taxon>
        <taxon>Bruchini</taxon>
        <taxon>Acanthoscelides</taxon>
    </lineage>
</organism>
<comment type="caution">
    <text evidence="1">The sequence shown here is derived from an EMBL/GenBank/DDBJ whole genome shotgun (WGS) entry which is preliminary data.</text>
</comment>
<dbReference type="AlphaFoldDB" id="A0A9P0P0S8"/>
<evidence type="ECO:0000313" key="1">
    <source>
        <dbReference type="EMBL" id="CAH1964267.1"/>
    </source>
</evidence>
<dbReference type="Proteomes" id="UP001152888">
    <property type="component" value="Unassembled WGS sequence"/>
</dbReference>
<dbReference type="OrthoDB" id="6769303at2759"/>
<keyword evidence="2" id="KW-1185">Reference proteome</keyword>
<reference evidence="1" key="1">
    <citation type="submission" date="2022-03" db="EMBL/GenBank/DDBJ databases">
        <authorList>
            <person name="Sayadi A."/>
        </authorList>
    </citation>
    <scope>NUCLEOTIDE SEQUENCE</scope>
</reference>
<protein>
    <recommendedName>
        <fullName evidence="3">Transposase</fullName>
    </recommendedName>
</protein>